<sequence length="59" mass="6991">MRTIYKQRISDQIDLVEFVVAIDEARVRFTDDAISFCLFAFFYPASVTANLFFFFFLFS</sequence>
<dbReference type="EMBL" id="JAPZBQ010000005">
    <property type="protein sequence ID" value="KAJ5329608.1"/>
    <property type="molecule type" value="Genomic_DNA"/>
</dbReference>
<keyword evidence="1" id="KW-0812">Transmembrane</keyword>
<evidence type="ECO:0000313" key="2">
    <source>
        <dbReference type="EMBL" id="KAJ5329608.1"/>
    </source>
</evidence>
<keyword evidence="1" id="KW-1133">Transmembrane helix</keyword>
<gene>
    <name evidence="2" type="ORF">N7452_009998</name>
</gene>
<organism evidence="2 3">
    <name type="scientific">Penicillium brevicompactum</name>
    <dbReference type="NCBI Taxonomy" id="5074"/>
    <lineage>
        <taxon>Eukaryota</taxon>
        <taxon>Fungi</taxon>
        <taxon>Dikarya</taxon>
        <taxon>Ascomycota</taxon>
        <taxon>Pezizomycotina</taxon>
        <taxon>Eurotiomycetes</taxon>
        <taxon>Eurotiomycetidae</taxon>
        <taxon>Eurotiales</taxon>
        <taxon>Aspergillaceae</taxon>
        <taxon>Penicillium</taxon>
    </lineage>
</organism>
<feature type="transmembrane region" description="Helical" evidence="1">
    <location>
        <begin position="36"/>
        <end position="58"/>
    </location>
</feature>
<keyword evidence="1" id="KW-0472">Membrane</keyword>
<name>A0A9W9QC41_PENBR</name>
<reference evidence="2" key="2">
    <citation type="journal article" date="2023" name="IMA Fungus">
        <title>Comparative genomic study of the Penicillium genus elucidates a diverse pangenome and 15 lateral gene transfer events.</title>
        <authorList>
            <person name="Petersen C."/>
            <person name="Sorensen T."/>
            <person name="Nielsen M.R."/>
            <person name="Sondergaard T.E."/>
            <person name="Sorensen J.L."/>
            <person name="Fitzpatrick D.A."/>
            <person name="Frisvad J.C."/>
            <person name="Nielsen K.L."/>
        </authorList>
    </citation>
    <scope>NUCLEOTIDE SEQUENCE</scope>
    <source>
        <strain evidence="2">IBT 35673</strain>
    </source>
</reference>
<evidence type="ECO:0000313" key="3">
    <source>
        <dbReference type="Proteomes" id="UP001147695"/>
    </source>
</evidence>
<comment type="caution">
    <text evidence="2">The sequence shown here is derived from an EMBL/GenBank/DDBJ whole genome shotgun (WGS) entry which is preliminary data.</text>
</comment>
<reference evidence="2" key="1">
    <citation type="submission" date="2022-12" db="EMBL/GenBank/DDBJ databases">
        <authorList>
            <person name="Petersen C."/>
        </authorList>
    </citation>
    <scope>NUCLEOTIDE SEQUENCE</scope>
    <source>
        <strain evidence="2">IBT 35673</strain>
    </source>
</reference>
<proteinExistence type="predicted"/>
<dbReference type="AlphaFoldDB" id="A0A9W9QC41"/>
<evidence type="ECO:0000256" key="1">
    <source>
        <dbReference type="SAM" id="Phobius"/>
    </source>
</evidence>
<accession>A0A9W9QC41</accession>
<dbReference type="Proteomes" id="UP001147695">
    <property type="component" value="Unassembled WGS sequence"/>
</dbReference>
<protein>
    <submittedName>
        <fullName evidence="2">Uncharacterized protein</fullName>
    </submittedName>
</protein>